<feature type="compositionally biased region" description="Basic and acidic residues" evidence="1">
    <location>
        <begin position="1"/>
        <end position="24"/>
    </location>
</feature>
<feature type="non-terminal residue" evidence="3">
    <location>
        <position position="674"/>
    </location>
</feature>
<evidence type="ECO:0000259" key="2">
    <source>
        <dbReference type="Pfam" id="PF13878"/>
    </source>
</evidence>
<dbReference type="EMBL" id="VWZY01003851">
    <property type="protein sequence ID" value="NXI52061.1"/>
    <property type="molecule type" value="Genomic_DNA"/>
</dbReference>
<dbReference type="GO" id="GO:0005634">
    <property type="term" value="C:nucleus"/>
    <property type="evidence" value="ECO:0007669"/>
    <property type="project" value="TreeGrafter"/>
</dbReference>
<feature type="domain" description="N-acetyltransferase ESCO zinc-finger" evidence="2">
    <location>
        <begin position="627"/>
        <end position="666"/>
    </location>
</feature>
<dbReference type="GO" id="GO:0007064">
    <property type="term" value="P:mitotic sister chromatid cohesion"/>
    <property type="evidence" value="ECO:0007669"/>
    <property type="project" value="TreeGrafter"/>
</dbReference>
<evidence type="ECO:0000256" key="1">
    <source>
        <dbReference type="SAM" id="MobiDB-lite"/>
    </source>
</evidence>
<dbReference type="Pfam" id="PF13878">
    <property type="entry name" value="zf-C2H2_3"/>
    <property type="match status" value="1"/>
</dbReference>
<dbReference type="AlphaFoldDB" id="A0A7K9TXX9"/>
<accession>A0A7K9TXX9</accession>
<dbReference type="GO" id="GO:0000785">
    <property type="term" value="C:chromatin"/>
    <property type="evidence" value="ECO:0007669"/>
    <property type="project" value="TreeGrafter"/>
</dbReference>
<evidence type="ECO:0000313" key="4">
    <source>
        <dbReference type="Proteomes" id="UP000579406"/>
    </source>
</evidence>
<feature type="region of interest" description="Disordered" evidence="1">
    <location>
        <begin position="1"/>
        <end position="35"/>
    </location>
</feature>
<proteinExistence type="predicted"/>
<dbReference type="GO" id="GO:0061733">
    <property type="term" value="F:protein-lysine-acetyltransferase activity"/>
    <property type="evidence" value="ECO:0007669"/>
    <property type="project" value="TreeGrafter"/>
</dbReference>
<sequence>RPKLDKNSKPSSAKKEREVADTKHVSNKSKPNQCAVQEKTVLKTSVKSNRSVAKKGNCSSEPELGVRMTTRSSAFNSNYKAVLDKKVQQQLKSTKSKEVCQKKSMQELPKSKCITAPNEPVMRRSQRLQQLTHAHVPARSLRSREVKEEKALEVKQSSQTKRHSHSLAAKVLKSTGDKTEQKMIKIKPNNTNEDKEIHVEMTSSLKEKKCKADSKNDNSNSFQHNLQGSLLCPDKSLEEVKKDQTDTVPPIPSTDAVPPVPSNTKKVEEDCLKPNSKTVTKEKQQMHQKVKTSTKPKKTSQLPVSETNAAVQPENDVKSKRVSILELCEEIAGEIESDTVEVKKDSPNAEYSKTEEKHAEIQLQQSEMLAQKEPSQSTQCKRFFPSKKGMPVKCTLNGRNNSSNKNSKWTKIKLLKASNMKQSNLNSANTPKLSLLKDYPEVSEASQIATEAELLKAQGKLSMMGLSENESAACVQEKPDPSSERAGTKEMTLEIKQPTKRGAENGLLRNLTKHLCEPRPDEVTLLIMLHGGRNFRLHLESSPESSPVKYVTAPKPPKQFKKQTGESEPQGLAPKQLTQTSVTNQTSEVENRVPLSSPSLASKCSNTLPSEEHIQKLKEAGKDSDKQLIIDAGQKRFGAISCNICGMLYTVSNPEDETQHLLFHNQFISAVKYV</sequence>
<dbReference type="Proteomes" id="UP000579406">
    <property type="component" value="Unassembled WGS sequence"/>
</dbReference>
<feature type="compositionally biased region" description="Basic and acidic residues" evidence="1">
    <location>
        <begin position="95"/>
        <end position="105"/>
    </location>
</feature>
<protein>
    <submittedName>
        <fullName evidence="3">ESCO1 acetyltransferase</fullName>
    </submittedName>
</protein>
<reference evidence="3 4" key="1">
    <citation type="submission" date="2019-09" db="EMBL/GenBank/DDBJ databases">
        <title>Bird 10,000 Genomes (B10K) Project - Family phase.</title>
        <authorList>
            <person name="Zhang G."/>
        </authorList>
    </citation>
    <scope>NUCLEOTIDE SEQUENCE [LARGE SCALE GENOMIC DNA]</scope>
    <source>
        <strain evidence="3">B10K-DU-001-61</strain>
        <tissue evidence="3">Muscle</tissue>
    </source>
</reference>
<feature type="compositionally biased region" description="Basic residues" evidence="1">
    <location>
        <begin position="286"/>
        <end position="298"/>
    </location>
</feature>
<keyword evidence="3" id="KW-0808">Transferase</keyword>
<name>A0A7K9TXX9_9AVES</name>
<dbReference type="InterPro" id="IPR028005">
    <property type="entry name" value="AcTrfase_ESCO_Znf_dom"/>
</dbReference>
<keyword evidence="4" id="KW-1185">Reference proteome</keyword>
<feature type="non-terminal residue" evidence="3">
    <location>
        <position position="1"/>
    </location>
</feature>
<dbReference type="OrthoDB" id="428854at2759"/>
<dbReference type="PANTHER" id="PTHR45884">
    <property type="entry name" value="N-ACETYLTRANSFERASE ECO"/>
    <property type="match status" value="1"/>
</dbReference>
<feature type="region of interest" description="Disordered" evidence="1">
    <location>
        <begin position="92"/>
        <end position="167"/>
    </location>
</feature>
<dbReference type="PANTHER" id="PTHR45884:SF1">
    <property type="entry name" value="N-ACETYLTRANSFERASE ESCO1"/>
    <property type="match status" value="1"/>
</dbReference>
<feature type="compositionally biased region" description="Basic and acidic residues" evidence="1">
    <location>
        <begin position="477"/>
        <end position="490"/>
    </location>
</feature>
<feature type="region of interest" description="Disordered" evidence="1">
    <location>
        <begin position="241"/>
        <end position="319"/>
    </location>
</feature>
<organism evidence="3 4">
    <name type="scientific">Chloroceryle aenea</name>
    <name type="common">American pygmy kingfisher</name>
    <dbReference type="NCBI Taxonomy" id="176938"/>
    <lineage>
        <taxon>Eukaryota</taxon>
        <taxon>Metazoa</taxon>
        <taxon>Chordata</taxon>
        <taxon>Craniata</taxon>
        <taxon>Vertebrata</taxon>
        <taxon>Euteleostomi</taxon>
        <taxon>Archelosauria</taxon>
        <taxon>Archosauria</taxon>
        <taxon>Dinosauria</taxon>
        <taxon>Saurischia</taxon>
        <taxon>Theropoda</taxon>
        <taxon>Coelurosauria</taxon>
        <taxon>Aves</taxon>
        <taxon>Neognathae</taxon>
        <taxon>Neoaves</taxon>
        <taxon>Telluraves</taxon>
        <taxon>Coraciimorphae</taxon>
        <taxon>Coraciiformes</taxon>
        <taxon>Cerylidae</taxon>
        <taxon>Chloroceryle</taxon>
    </lineage>
</organism>
<evidence type="ECO:0000313" key="3">
    <source>
        <dbReference type="EMBL" id="NXI52061.1"/>
    </source>
</evidence>
<gene>
    <name evidence="3" type="primary">Esco1</name>
    <name evidence="3" type="ORF">CHLAEN_R02493</name>
</gene>
<feature type="region of interest" description="Disordered" evidence="1">
    <location>
        <begin position="471"/>
        <end position="490"/>
    </location>
</feature>
<feature type="compositionally biased region" description="Polar residues" evidence="1">
    <location>
        <begin position="576"/>
        <end position="606"/>
    </location>
</feature>
<feature type="region of interest" description="Disordered" evidence="1">
    <location>
        <begin position="538"/>
        <end position="606"/>
    </location>
</feature>
<comment type="caution">
    <text evidence="3">The sequence shown here is derived from an EMBL/GenBank/DDBJ whole genome shotgun (WGS) entry which is preliminary data.</text>
</comment>
<feature type="compositionally biased region" description="Basic and acidic residues" evidence="1">
    <location>
        <begin position="142"/>
        <end position="153"/>
    </location>
</feature>
<feature type="compositionally biased region" description="Polar residues" evidence="1">
    <location>
        <begin position="301"/>
        <end position="310"/>
    </location>
</feature>